<gene>
    <name evidence="1" type="ORF">SEMRO_235_G094720.1</name>
</gene>
<accession>A0A9N8DN08</accession>
<evidence type="ECO:0000313" key="1">
    <source>
        <dbReference type="EMBL" id="CAB9505554.1"/>
    </source>
</evidence>
<protein>
    <submittedName>
        <fullName evidence="1">Uncharacterized protein</fullName>
    </submittedName>
</protein>
<evidence type="ECO:0000313" key="2">
    <source>
        <dbReference type="Proteomes" id="UP001153069"/>
    </source>
</evidence>
<proteinExistence type="predicted"/>
<dbReference type="AlphaFoldDB" id="A0A9N8DN08"/>
<dbReference type="EMBL" id="CAICTM010000234">
    <property type="protein sequence ID" value="CAB9505554.1"/>
    <property type="molecule type" value="Genomic_DNA"/>
</dbReference>
<sequence length="356" mass="40170">MHELLDTYKEILPVDSTDELFEKLRPLAERFPHAFVYAEGPEKLSPMASALQMGSFGHYKGLMMRHIPRSTRHLNFGEYCPYGDDQFDEEDVEEVGFNSTSDALAARLNVMKALRSLKLKICYQDEKLIDPVCNLITAGQLEFLVVSAVPQKAGEDPPSRFFSPIFNSIKGSSLLEFGLLGLQDNNLANSHQDLILEMLKSNFTLQQVHISALPAYEDCSNRSKKQRDIDYYTTLNRYGRSLVQNPETHLIEIFDNLAQAAQRSEPEHPTWTSAISLLYGLLREAPGKWSVSAVTIRVARPRRSPRLKREASVSPGGAHGMWSVSAGVKQVARPRRSTRIKRKASQPLESIEWQIP</sequence>
<keyword evidence="2" id="KW-1185">Reference proteome</keyword>
<organism evidence="1 2">
    <name type="scientific">Seminavis robusta</name>
    <dbReference type="NCBI Taxonomy" id="568900"/>
    <lineage>
        <taxon>Eukaryota</taxon>
        <taxon>Sar</taxon>
        <taxon>Stramenopiles</taxon>
        <taxon>Ochrophyta</taxon>
        <taxon>Bacillariophyta</taxon>
        <taxon>Bacillariophyceae</taxon>
        <taxon>Bacillariophycidae</taxon>
        <taxon>Naviculales</taxon>
        <taxon>Naviculaceae</taxon>
        <taxon>Seminavis</taxon>
    </lineage>
</organism>
<comment type="caution">
    <text evidence="1">The sequence shown here is derived from an EMBL/GenBank/DDBJ whole genome shotgun (WGS) entry which is preliminary data.</text>
</comment>
<dbReference type="Proteomes" id="UP001153069">
    <property type="component" value="Unassembled WGS sequence"/>
</dbReference>
<name>A0A9N8DN08_9STRA</name>
<reference evidence="1" key="1">
    <citation type="submission" date="2020-06" db="EMBL/GenBank/DDBJ databases">
        <authorList>
            <consortium name="Plant Systems Biology data submission"/>
        </authorList>
    </citation>
    <scope>NUCLEOTIDE SEQUENCE</scope>
    <source>
        <strain evidence="1">D6</strain>
    </source>
</reference>